<evidence type="ECO:0000259" key="1">
    <source>
        <dbReference type="Pfam" id="PF14200"/>
    </source>
</evidence>
<name>A0A0K6GET0_9AGAM</name>
<reference evidence="2 3" key="1">
    <citation type="submission" date="2015-07" db="EMBL/GenBank/DDBJ databases">
        <authorList>
            <person name="Noorani M."/>
        </authorList>
    </citation>
    <scope>NUCLEOTIDE SEQUENCE [LARGE SCALE GENOMIC DNA]</scope>
    <source>
        <strain evidence="2">BBA 69670</strain>
    </source>
</reference>
<dbReference type="Proteomes" id="UP000044841">
    <property type="component" value="Unassembled WGS sequence"/>
</dbReference>
<gene>
    <name evidence="2" type="ORF">RSOLAG22IIIB_06427</name>
</gene>
<feature type="domain" description="Ricin B lectin" evidence="1">
    <location>
        <begin position="4"/>
        <end position="78"/>
    </location>
</feature>
<dbReference type="Gene3D" id="2.80.10.50">
    <property type="match status" value="1"/>
</dbReference>
<dbReference type="SUPFAM" id="SSF50370">
    <property type="entry name" value="Ricin B-like lectins"/>
    <property type="match status" value="1"/>
</dbReference>
<accession>A0A0K6GET0</accession>
<sequence>MSLEPGTYKIKNVRSGTFLDLWGGSPDEGTPIQGYEEQSGDNQKWILKWTGVGNQMTLQNLQGGSYLGAAGSIENGVKAVGNYNAVPLFIVAAERGYGIEAANDRGYALDLYGGEKANVTPVIFYTSQANNNQKWYFEKAA</sequence>
<keyword evidence="3" id="KW-1185">Reference proteome</keyword>
<protein>
    <recommendedName>
        <fullName evidence="1">Ricin B lectin domain-containing protein</fullName>
    </recommendedName>
</protein>
<dbReference type="InterPro" id="IPR000772">
    <property type="entry name" value="Ricin_B_lectin"/>
</dbReference>
<dbReference type="CDD" id="cd23455">
    <property type="entry name" value="beta-trefoil_Ricin_RSA"/>
    <property type="match status" value="1"/>
</dbReference>
<evidence type="ECO:0000313" key="3">
    <source>
        <dbReference type="Proteomes" id="UP000044841"/>
    </source>
</evidence>
<dbReference type="InterPro" id="IPR035992">
    <property type="entry name" value="Ricin_B-like_lectins"/>
</dbReference>
<dbReference type="EMBL" id="CYGV01001745">
    <property type="protein sequence ID" value="CUA76980.1"/>
    <property type="molecule type" value="Genomic_DNA"/>
</dbReference>
<organism evidence="2 3">
    <name type="scientific">Rhizoctonia solani</name>
    <dbReference type="NCBI Taxonomy" id="456999"/>
    <lineage>
        <taxon>Eukaryota</taxon>
        <taxon>Fungi</taxon>
        <taxon>Dikarya</taxon>
        <taxon>Basidiomycota</taxon>
        <taxon>Agaricomycotina</taxon>
        <taxon>Agaricomycetes</taxon>
        <taxon>Cantharellales</taxon>
        <taxon>Ceratobasidiaceae</taxon>
        <taxon>Rhizoctonia</taxon>
    </lineage>
</organism>
<evidence type="ECO:0000313" key="2">
    <source>
        <dbReference type="EMBL" id="CUA76980.1"/>
    </source>
</evidence>
<proteinExistence type="predicted"/>
<dbReference type="AlphaFoldDB" id="A0A0K6GET0"/>
<dbReference type="Pfam" id="PF14200">
    <property type="entry name" value="RicinB_lectin_2"/>
    <property type="match status" value="1"/>
</dbReference>